<keyword evidence="1" id="KW-0732">Signal</keyword>
<accession>A0A0X3U2S8</accession>
<dbReference type="Proteomes" id="UP000053690">
    <property type="component" value="Unassembled WGS sequence"/>
</dbReference>
<dbReference type="RefSeq" id="WP_068331924.1">
    <property type="nucleotide sequence ID" value="NZ_LQBP01000001.1"/>
</dbReference>
<name>A0A0X3U2S8_9RHOB</name>
<reference evidence="4" key="1">
    <citation type="submission" date="2015-12" db="EMBL/GenBank/DDBJ databases">
        <authorList>
            <person name="Zhang G."/>
            <person name="Stingl U."/>
        </authorList>
    </citation>
    <scope>NUCLEOTIDE SEQUENCE [LARGE SCALE GENOMIC DNA]</scope>
    <source>
        <strain evidence="4">ZGT108</strain>
    </source>
</reference>
<evidence type="ECO:0000313" key="3">
    <source>
        <dbReference type="EMBL" id="KUJ82119.1"/>
    </source>
</evidence>
<keyword evidence="4" id="KW-1185">Reference proteome</keyword>
<proteinExistence type="predicted"/>
<dbReference type="Pfam" id="PF07007">
    <property type="entry name" value="LprI"/>
    <property type="match status" value="1"/>
</dbReference>
<sequence length="114" mass="12750">MRGLAFLIAALLPPSAVAQSSCNGQTQFDLNFCAKEKWEIADRELNRIWGEVKPLADARGDGQALLEQQRAWLKTRDATCEPNLSAGGSADAMFYWSCMEEQTLARNEVLKTWQ</sequence>
<gene>
    <name evidence="3" type="ORF">AVO44_02270</name>
</gene>
<dbReference type="InterPro" id="IPR009739">
    <property type="entry name" value="LprI-like_N"/>
</dbReference>
<dbReference type="OrthoDB" id="7340239at2"/>
<dbReference type="STRING" id="1685378.AVO44_02270"/>
<comment type="caution">
    <text evidence="3">The sequence shown here is derived from an EMBL/GenBank/DDBJ whole genome shotgun (WGS) entry which is preliminary data.</text>
</comment>
<feature type="domain" description="Lysozyme inhibitor LprI-like N-terminal" evidence="2">
    <location>
        <begin position="23"/>
        <end position="108"/>
    </location>
</feature>
<evidence type="ECO:0000259" key="2">
    <source>
        <dbReference type="Pfam" id="PF07007"/>
    </source>
</evidence>
<dbReference type="Gene3D" id="1.20.1270.180">
    <property type="match status" value="1"/>
</dbReference>
<feature type="chain" id="PRO_5007054700" description="Lysozyme inhibitor LprI-like N-terminal domain-containing protein" evidence="1">
    <location>
        <begin position="19"/>
        <end position="114"/>
    </location>
</feature>
<dbReference type="AlphaFoldDB" id="A0A0X3U2S8"/>
<evidence type="ECO:0000256" key="1">
    <source>
        <dbReference type="SAM" id="SignalP"/>
    </source>
</evidence>
<evidence type="ECO:0000313" key="4">
    <source>
        <dbReference type="Proteomes" id="UP000053690"/>
    </source>
</evidence>
<feature type="signal peptide" evidence="1">
    <location>
        <begin position="1"/>
        <end position="18"/>
    </location>
</feature>
<protein>
    <recommendedName>
        <fullName evidence="2">Lysozyme inhibitor LprI-like N-terminal domain-containing protein</fullName>
    </recommendedName>
</protein>
<dbReference type="EMBL" id="LQBP01000001">
    <property type="protein sequence ID" value="KUJ82119.1"/>
    <property type="molecule type" value="Genomic_DNA"/>
</dbReference>
<organism evidence="3 4">
    <name type="scientific">Ruegeria profundi</name>
    <dbReference type="NCBI Taxonomy" id="1685378"/>
    <lineage>
        <taxon>Bacteria</taxon>
        <taxon>Pseudomonadati</taxon>
        <taxon>Pseudomonadota</taxon>
        <taxon>Alphaproteobacteria</taxon>
        <taxon>Rhodobacterales</taxon>
        <taxon>Roseobacteraceae</taxon>
        <taxon>Ruegeria</taxon>
    </lineage>
</organism>